<dbReference type="InterPro" id="IPR002347">
    <property type="entry name" value="SDR_fam"/>
</dbReference>
<dbReference type="PRINTS" id="PR00080">
    <property type="entry name" value="SDRFAMILY"/>
</dbReference>
<gene>
    <name evidence="4" type="ORF">GQS65_02745</name>
</gene>
<dbReference type="AlphaFoldDB" id="A0A6B0GEP7"/>
<dbReference type="PROSITE" id="PS00061">
    <property type="entry name" value="ADH_SHORT"/>
    <property type="match status" value="1"/>
</dbReference>
<organism evidence="4 5">
    <name type="scientific">Halomarina oriensis</name>
    <dbReference type="NCBI Taxonomy" id="671145"/>
    <lineage>
        <taxon>Archaea</taxon>
        <taxon>Methanobacteriati</taxon>
        <taxon>Methanobacteriota</taxon>
        <taxon>Stenosarchaea group</taxon>
        <taxon>Halobacteria</taxon>
        <taxon>Halobacteriales</taxon>
        <taxon>Natronomonadaceae</taxon>
        <taxon>Halomarina</taxon>
    </lineage>
</organism>
<dbReference type="Pfam" id="PF13561">
    <property type="entry name" value="adh_short_C2"/>
    <property type="match status" value="1"/>
</dbReference>
<keyword evidence="5" id="KW-1185">Reference proteome</keyword>
<dbReference type="PANTHER" id="PTHR43639:SF1">
    <property type="entry name" value="SHORT-CHAIN DEHYDROGENASE_REDUCTASE FAMILY PROTEIN"/>
    <property type="match status" value="1"/>
</dbReference>
<dbReference type="GO" id="GO:0016491">
    <property type="term" value="F:oxidoreductase activity"/>
    <property type="evidence" value="ECO:0007669"/>
    <property type="project" value="UniProtKB-KW"/>
</dbReference>
<evidence type="ECO:0000256" key="1">
    <source>
        <dbReference type="ARBA" id="ARBA00006484"/>
    </source>
</evidence>
<dbReference type="PRINTS" id="PR00081">
    <property type="entry name" value="GDHRDH"/>
</dbReference>
<comment type="caution">
    <text evidence="4">The sequence shown here is derived from an EMBL/GenBank/DDBJ whole genome shotgun (WGS) entry which is preliminary data.</text>
</comment>
<dbReference type="Proteomes" id="UP000451471">
    <property type="component" value="Unassembled WGS sequence"/>
</dbReference>
<comment type="similarity">
    <text evidence="1">Belongs to the short-chain dehydrogenases/reductases (SDR) family.</text>
</comment>
<evidence type="ECO:0000259" key="3">
    <source>
        <dbReference type="SMART" id="SM00822"/>
    </source>
</evidence>
<dbReference type="PANTHER" id="PTHR43639">
    <property type="entry name" value="OXIDOREDUCTASE, SHORT-CHAIN DEHYDROGENASE/REDUCTASE FAMILY (AFU_ORTHOLOGUE AFUA_5G02870)"/>
    <property type="match status" value="1"/>
</dbReference>
<evidence type="ECO:0000256" key="2">
    <source>
        <dbReference type="ARBA" id="ARBA00023002"/>
    </source>
</evidence>
<dbReference type="InterPro" id="IPR020904">
    <property type="entry name" value="Sc_DH/Rdtase_CS"/>
</dbReference>
<dbReference type="OrthoDB" id="281764at2157"/>
<dbReference type="FunFam" id="3.40.50.720:FF:000084">
    <property type="entry name" value="Short-chain dehydrogenase reductase"/>
    <property type="match status" value="1"/>
</dbReference>
<sequence length="240" mass="25165">MPAAIVTGSARGIGRAIALRFAADGYDVVLNYRTSEQAAEETASSVEERTDRAAVAVRADVSGDGAETLVDRAVDEFGGVDHVVNNAGIEEARPTADLPTADFDRVMDNNVNSAYAVSRAAAPHLRRSTAETPSITNLSSFVALVGYAEEAHYVASKAAILGLTKSLAVEFAPDVRVNAIAPGHIETDMTDQSRVAENEATVPLGRYGHVDEIADAAAYLRDASYVTGETLRVDGGVTLG</sequence>
<dbReference type="SUPFAM" id="SSF51735">
    <property type="entry name" value="NAD(P)-binding Rossmann-fold domains"/>
    <property type="match status" value="1"/>
</dbReference>
<dbReference type="Gene3D" id="3.40.50.720">
    <property type="entry name" value="NAD(P)-binding Rossmann-like Domain"/>
    <property type="match status" value="1"/>
</dbReference>
<dbReference type="RefSeq" id="WP_158203148.1">
    <property type="nucleotide sequence ID" value="NZ_WSZK01000007.1"/>
</dbReference>
<evidence type="ECO:0000313" key="4">
    <source>
        <dbReference type="EMBL" id="MWG33416.1"/>
    </source>
</evidence>
<evidence type="ECO:0000313" key="5">
    <source>
        <dbReference type="Proteomes" id="UP000451471"/>
    </source>
</evidence>
<name>A0A6B0GEP7_9EURY</name>
<accession>A0A6B0GEP7</accession>
<keyword evidence="2" id="KW-0560">Oxidoreductase</keyword>
<dbReference type="InterPro" id="IPR036291">
    <property type="entry name" value="NAD(P)-bd_dom_sf"/>
</dbReference>
<reference evidence="4 5" key="1">
    <citation type="submission" date="2019-12" db="EMBL/GenBank/DDBJ databases">
        <title>Halocatena pleomorpha gen. nov. sp. nov., an extremely halophilic archaeon of family Halobacteriaceae isolated from saltpan soil.</title>
        <authorList>
            <person name="Pal Y."/>
            <person name="Verma A."/>
            <person name="Krishnamurthi S."/>
            <person name="Kumar P."/>
        </authorList>
    </citation>
    <scope>NUCLEOTIDE SEQUENCE [LARGE SCALE GENOMIC DNA]</scope>
    <source>
        <strain evidence="4 5">JCM 16495</strain>
    </source>
</reference>
<protein>
    <submittedName>
        <fullName evidence="4">SDR family oxidoreductase</fullName>
    </submittedName>
</protein>
<dbReference type="InterPro" id="IPR057326">
    <property type="entry name" value="KR_dom"/>
</dbReference>
<dbReference type="SMART" id="SM00822">
    <property type="entry name" value="PKS_KR"/>
    <property type="match status" value="1"/>
</dbReference>
<proteinExistence type="inferred from homology"/>
<feature type="domain" description="Ketoreductase" evidence="3">
    <location>
        <begin position="2"/>
        <end position="183"/>
    </location>
</feature>
<dbReference type="EMBL" id="WSZK01000007">
    <property type="protein sequence ID" value="MWG33416.1"/>
    <property type="molecule type" value="Genomic_DNA"/>
</dbReference>